<evidence type="ECO:0000313" key="2">
    <source>
        <dbReference type="EMBL" id="AZS15773.1"/>
    </source>
</evidence>
<evidence type="ECO:0000259" key="1">
    <source>
        <dbReference type="PROSITE" id="PS51819"/>
    </source>
</evidence>
<dbReference type="KEGG" id="plut:EI981_15905"/>
<dbReference type="AlphaFoldDB" id="A0A3S9UZN4"/>
<accession>A0A3S9UZN4</accession>
<dbReference type="PANTHER" id="PTHR36503:SF1">
    <property type="entry name" value="BLR2520 PROTEIN"/>
    <property type="match status" value="1"/>
</dbReference>
<feature type="domain" description="VOC" evidence="1">
    <location>
        <begin position="4"/>
        <end position="133"/>
    </location>
</feature>
<sequence>MKPRITVITIGVDDLERALQFYRDGLGLPTEGIIGTEFEHGAVAFFDLQAGLRLAIWKRTDIAYDTKLSLAKPSPTEFTLGHNVGSREEVDLVMEQAQKAGATITVSAHDTFWGGYSGYFQDPDGHLWEVVWNPEWEA</sequence>
<dbReference type="Gene3D" id="3.10.180.10">
    <property type="entry name" value="2,3-Dihydroxybiphenyl 1,2-Dioxygenase, domain 1"/>
    <property type="match status" value="1"/>
</dbReference>
<dbReference type="SUPFAM" id="SSF54593">
    <property type="entry name" value="Glyoxalase/Bleomycin resistance protein/Dihydroxybiphenyl dioxygenase"/>
    <property type="match status" value="1"/>
</dbReference>
<dbReference type="RefSeq" id="WP_126999745.1">
    <property type="nucleotide sequence ID" value="NZ_CP034346.1"/>
</dbReference>
<dbReference type="OrthoDB" id="9796521at2"/>
<gene>
    <name evidence="2" type="ORF">EI981_15905</name>
</gene>
<dbReference type="Pfam" id="PF00903">
    <property type="entry name" value="Glyoxalase"/>
    <property type="match status" value="1"/>
</dbReference>
<dbReference type="PROSITE" id="PS51819">
    <property type="entry name" value="VOC"/>
    <property type="match status" value="1"/>
</dbReference>
<keyword evidence="3" id="KW-1185">Reference proteome</keyword>
<dbReference type="InterPro" id="IPR029068">
    <property type="entry name" value="Glyas_Bleomycin-R_OHBP_Dase"/>
</dbReference>
<dbReference type="PANTHER" id="PTHR36503">
    <property type="entry name" value="BLR2520 PROTEIN"/>
    <property type="match status" value="1"/>
</dbReference>
<dbReference type="InterPro" id="IPR037523">
    <property type="entry name" value="VOC_core"/>
</dbReference>
<dbReference type="InterPro" id="IPR004360">
    <property type="entry name" value="Glyas_Fos-R_dOase_dom"/>
</dbReference>
<name>A0A3S9UZN4_9BACL</name>
<proteinExistence type="predicted"/>
<organism evidence="2 3">
    <name type="scientific">Paenibacillus lutimineralis</name>
    <dbReference type="NCBI Taxonomy" id="2707005"/>
    <lineage>
        <taxon>Bacteria</taxon>
        <taxon>Bacillati</taxon>
        <taxon>Bacillota</taxon>
        <taxon>Bacilli</taxon>
        <taxon>Bacillales</taxon>
        <taxon>Paenibacillaceae</taxon>
        <taxon>Paenibacillus</taxon>
    </lineage>
</organism>
<dbReference type="EMBL" id="CP034346">
    <property type="protein sequence ID" value="AZS15773.1"/>
    <property type="molecule type" value="Genomic_DNA"/>
</dbReference>
<reference evidence="3" key="1">
    <citation type="submission" date="2018-12" db="EMBL/GenBank/DDBJ databases">
        <title>Complete genome sequence of Paenibacillus sp. MBLB1234.</title>
        <authorList>
            <person name="Nam Y.-D."/>
            <person name="Kang J."/>
            <person name="Chung W.-H."/>
            <person name="Park Y.S."/>
        </authorList>
    </citation>
    <scope>NUCLEOTIDE SEQUENCE [LARGE SCALE GENOMIC DNA]</scope>
    <source>
        <strain evidence="3">MBLB1234</strain>
    </source>
</reference>
<evidence type="ECO:0000313" key="3">
    <source>
        <dbReference type="Proteomes" id="UP000270678"/>
    </source>
</evidence>
<protein>
    <submittedName>
        <fullName evidence="2">VOC family protein</fullName>
    </submittedName>
</protein>
<dbReference type="Proteomes" id="UP000270678">
    <property type="component" value="Chromosome"/>
</dbReference>